<dbReference type="EMBL" id="CAJVPV010011882">
    <property type="protein sequence ID" value="CAG8665364.1"/>
    <property type="molecule type" value="Genomic_DNA"/>
</dbReference>
<gene>
    <name evidence="3" type="ORF">AMORRO_LOCUS10588</name>
</gene>
<comment type="caution">
    <text evidence="3">The sequence shown here is derived from an EMBL/GenBank/DDBJ whole genome shotgun (WGS) entry which is preliminary data.</text>
</comment>
<dbReference type="Gene3D" id="2.60.120.590">
    <property type="entry name" value="Alpha-ketoglutarate-dependent dioxygenase AlkB-like"/>
    <property type="match status" value="1"/>
</dbReference>
<reference evidence="3" key="1">
    <citation type="submission" date="2021-06" db="EMBL/GenBank/DDBJ databases">
        <authorList>
            <person name="Kallberg Y."/>
            <person name="Tangrot J."/>
            <person name="Rosling A."/>
        </authorList>
    </citation>
    <scope>NUCLEOTIDE SEQUENCE</scope>
    <source>
        <strain evidence="3">CL551</strain>
    </source>
</reference>
<keyword evidence="4" id="KW-1185">Reference proteome</keyword>
<evidence type="ECO:0000313" key="3">
    <source>
        <dbReference type="EMBL" id="CAG8665364.1"/>
    </source>
</evidence>
<dbReference type="OrthoDB" id="2163491at2759"/>
<protein>
    <submittedName>
        <fullName evidence="3">244_t:CDS:1</fullName>
    </submittedName>
</protein>
<dbReference type="GO" id="GO:0035516">
    <property type="term" value="F:broad specificity oxidative DNA demethylase activity"/>
    <property type="evidence" value="ECO:0007669"/>
    <property type="project" value="TreeGrafter"/>
</dbReference>
<sequence>QNENMEVNESKVINEEIRFSSYKLTENDDIRYDTLANLYRPKVWAMTRQELCETVPYFKAWQGGVYNKNGVVWGYMLDGYGALRDICNGRVVISHGGGKSYKRKDGSFGLVASQMLTDVSVRSLLKNYINKQSLALIVGNKKHAEFKIPARYCVLGLYVITHVWPEYEYAPCDVDEGISDAEKVFDEKSTPERCKKRKNRDGKMSFVRWKFRFEWVPDQEFLPWWESSCERLLYSKILPGKLKSFVCPDCKLPSDMIYSNVWICLNHNCNHFWQSLTAEYKWEEVPENLDYVKAFLNPGLIEKDQIIQIPFSILPPQPPANLNEKSYFYENSYGAQYWKGYHCLRCGRVSCRSLWKGWICVNCGTTLSAPYQIVLPYALRGESDLPLLIGPATDYELCLKEGSPITVSRKVTPDGASVFQYSFPEGGHVIHRLGNLSINAMSDKLFLGFQTGDIPLKRNKVKNGNQIVGSELLARQFSMNIGKNYEFSLAVETLQFEQCPEIVHKTYLYLVEMCTRLVPGVQFNEMLVVAYLNDQRMNYHDDGEKGVAPIIGNLSLGASAKLISHEDMDASNDDTFISDTPIADEILSSDISSEQVTNPLSQMKPRSRKRVVTMNSPSSSLKKSCSLRMDVDIDSSMSTDPGSSSLSTSFIKNNSDTSDENLLPTISTLGLEVEDLNSSTVSEIFPTPFTGLPVDHMNLNLKVRGSGPDLVLKLNHGDVLMMVGREIQKYYEHALKPDGFRVAATIRHISE</sequence>
<evidence type="ECO:0000256" key="1">
    <source>
        <dbReference type="SAM" id="MobiDB-lite"/>
    </source>
</evidence>
<dbReference type="InterPro" id="IPR027450">
    <property type="entry name" value="AlkB-like"/>
</dbReference>
<dbReference type="AlphaFoldDB" id="A0A9N9H8Q7"/>
<evidence type="ECO:0000259" key="2">
    <source>
        <dbReference type="Pfam" id="PF13532"/>
    </source>
</evidence>
<feature type="domain" description="Alpha-ketoglutarate-dependent dioxygenase AlkB-like" evidence="2">
    <location>
        <begin position="459"/>
        <end position="738"/>
    </location>
</feature>
<dbReference type="InterPro" id="IPR032852">
    <property type="entry name" value="ALKBH2"/>
</dbReference>
<organism evidence="3 4">
    <name type="scientific">Acaulospora morrowiae</name>
    <dbReference type="NCBI Taxonomy" id="94023"/>
    <lineage>
        <taxon>Eukaryota</taxon>
        <taxon>Fungi</taxon>
        <taxon>Fungi incertae sedis</taxon>
        <taxon>Mucoromycota</taxon>
        <taxon>Glomeromycotina</taxon>
        <taxon>Glomeromycetes</taxon>
        <taxon>Diversisporales</taxon>
        <taxon>Acaulosporaceae</taxon>
        <taxon>Acaulospora</taxon>
    </lineage>
</organism>
<dbReference type="Pfam" id="PF13532">
    <property type="entry name" value="2OG-FeII_Oxy_2"/>
    <property type="match status" value="1"/>
</dbReference>
<proteinExistence type="predicted"/>
<name>A0A9N9H8Q7_9GLOM</name>
<evidence type="ECO:0000313" key="4">
    <source>
        <dbReference type="Proteomes" id="UP000789342"/>
    </source>
</evidence>
<dbReference type="PANTHER" id="PTHR31573:SF4">
    <property type="entry name" value="FE2OG DIOXYGENASE DOMAIN-CONTAINING PROTEIN"/>
    <property type="match status" value="1"/>
</dbReference>
<dbReference type="PANTHER" id="PTHR31573">
    <property type="entry name" value="ALPHA-KETOGLUTARATE-DEPENDENT DIOXYGENASE ALKB HOMOLOG 2"/>
    <property type="match status" value="1"/>
</dbReference>
<dbReference type="GO" id="GO:0051747">
    <property type="term" value="F:cytosine C-5 DNA demethylase activity"/>
    <property type="evidence" value="ECO:0007669"/>
    <property type="project" value="TreeGrafter"/>
</dbReference>
<dbReference type="InterPro" id="IPR037151">
    <property type="entry name" value="AlkB-like_sf"/>
</dbReference>
<dbReference type="SUPFAM" id="SSF51197">
    <property type="entry name" value="Clavaminate synthase-like"/>
    <property type="match status" value="1"/>
</dbReference>
<dbReference type="GO" id="GO:0008198">
    <property type="term" value="F:ferrous iron binding"/>
    <property type="evidence" value="ECO:0007669"/>
    <property type="project" value="TreeGrafter"/>
</dbReference>
<feature type="non-terminal residue" evidence="3">
    <location>
        <position position="751"/>
    </location>
</feature>
<feature type="non-terminal residue" evidence="3">
    <location>
        <position position="1"/>
    </location>
</feature>
<accession>A0A9N9H8Q7</accession>
<dbReference type="GO" id="GO:0006307">
    <property type="term" value="P:DNA alkylation repair"/>
    <property type="evidence" value="ECO:0007669"/>
    <property type="project" value="TreeGrafter"/>
</dbReference>
<feature type="region of interest" description="Disordered" evidence="1">
    <location>
        <begin position="595"/>
        <end position="622"/>
    </location>
</feature>
<dbReference type="Proteomes" id="UP000789342">
    <property type="component" value="Unassembled WGS sequence"/>
</dbReference>